<dbReference type="EMBL" id="JBEPNJ010000015">
    <property type="protein sequence ID" value="MET3773596.1"/>
    <property type="molecule type" value="Genomic_DNA"/>
</dbReference>
<dbReference type="Proteomes" id="UP001549207">
    <property type="component" value="Unassembled WGS sequence"/>
</dbReference>
<keyword evidence="2" id="KW-1185">Reference proteome</keyword>
<organism evidence="1 2">
    <name type="scientific">Arthrobacter nitrophenolicus</name>
    <dbReference type="NCBI Taxonomy" id="683150"/>
    <lineage>
        <taxon>Bacteria</taxon>
        <taxon>Bacillati</taxon>
        <taxon>Actinomycetota</taxon>
        <taxon>Actinomycetes</taxon>
        <taxon>Micrococcales</taxon>
        <taxon>Micrococcaceae</taxon>
        <taxon>Arthrobacter</taxon>
    </lineage>
</organism>
<gene>
    <name evidence="1" type="ORF">ABIC98_003261</name>
</gene>
<proteinExistence type="predicted"/>
<evidence type="ECO:0000313" key="2">
    <source>
        <dbReference type="Proteomes" id="UP001549207"/>
    </source>
</evidence>
<evidence type="ECO:0000313" key="1">
    <source>
        <dbReference type="EMBL" id="MET3773596.1"/>
    </source>
</evidence>
<name>A0ACC6TIQ8_9MICC</name>
<protein>
    <submittedName>
        <fullName evidence="1">Low affinity Fe/Cu permease</fullName>
    </submittedName>
</protein>
<comment type="caution">
    <text evidence="1">The sequence shown here is derived from an EMBL/GenBank/DDBJ whole genome shotgun (WGS) entry which is preliminary data.</text>
</comment>
<accession>A0ACC6TIQ8</accession>
<reference evidence="1" key="1">
    <citation type="submission" date="2024-06" db="EMBL/GenBank/DDBJ databases">
        <title>Genomic Encyclopedia of Type Strains, Phase IV (KMG-IV): sequencing the most valuable type-strain genomes for metagenomic binning, comparative biology and taxonomic classification.</title>
        <authorList>
            <person name="Goeker M."/>
        </authorList>
    </citation>
    <scope>NUCLEOTIDE SEQUENCE</scope>
    <source>
        <strain evidence="1">SJCon</strain>
    </source>
</reference>
<sequence>MKPLEAPRAMLVFAGIGTLMWGAFGLMELFSDDVSWRIYAYLLMTATCLYMVIRAVLTIRQRRRSEL</sequence>